<dbReference type="PANTHER" id="PTHR38839">
    <property type="entry name" value="TRANSCRIPTIONAL REGULATOR WHID-RELATED"/>
    <property type="match status" value="1"/>
</dbReference>
<keyword evidence="14" id="KW-1185">Reference proteome</keyword>
<dbReference type="Pfam" id="PF02467">
    <property type="entry name" value="Whib"/>
    <property type="match status" value="1"/>
</dbReference>
<comment type="cofactor">
    <cofactor evidence="1">
        <name>[4Fe-4S] cluster</name>
        <dbReference type="ChEBI" id="CHEBI:49883"/>
    </cofactor>
</comment>
<dbReference type="RefSeq" id="WP_344246636.1">
    <property type="nucleotide sequence ID" value="NZ_BAAAHH010000050.1"/>
</dbReference>
<comment type="subcellular location">
    <subcellularLocation>
        <location evidence="2">Cytoplasm</location>
    </subcellularLocation>
</comment>
<evidence type="ECO:0000256" key="10">
    <source>
        <dbReference type="ARBA" id="ARBA00023157"/>
    </source>
</evidence>
<keyword evidence="10" id="KW-1015">Disulfide bond</keyword>
<organism evidence="13 14">
    <name type="scientific">Actinocorallia libanotica</name>
    <dbReference type="NCBI Taxonomy" id="46162"/>
    <lineage>
        <taxon>Bacteria</taxon>
        <taxon>Bacillati</taxon>
        <taxon>Actinomycetota</taxon>
        <taxon>Actinomycetes</taxon>
        <taxon>Streptosporangiales</taxon>
        <taxon>Thermomonosporaceae</taxon>
        <taxon>Actinocorallia</taxon>
    </lineage>
</organism>
<dbReference type="InterPro" id="IPR034768">
    <property type="entry name" value="4FE4S_WBL"/>
</dbReference>
<comment type="caution">
    <text evidence="13">The sequence shown here is derived from an EMBL/GenBank/DDBJ whole genome shotgun (WGS) entry which is preliminary data.</text>
</comment>
<evidence type="ECO:0000256" key="5">
    <source>
        <dbReference type="ARBA" id="ARBA00022723"/>
    </source>
</evidence>
<evidence type="ECO:0000256" key="3">
    <source>
        <dbReference type="ARBA" id="ARBA00006597"/>
    </source>
</evidence>
<dbReference type="InterPro" id="IPR003482">
    <property type="entry name" value="Whib"/>
</dbReference>
<evidence type="ECO:0000313" key="13">
    <source>
        <dbReference type="EMBL" id="GAA0967522.1"/>
    </source>
</evidence>
<evidence type="ECO:0000313" key="14">
    <source>
        <dbReference type="Proteomes" id="UP001500665"/>
    </source>
</evidence>
<keyword evidence="8" id="KW-0805">Transcription regulation</keyword>
<evidence type="ECO:0000256" key="6">
    <source>
        <dbReference type="ARBA" id="ARBA00023004"/>
    </source>
</evidence>
<evidence type="ECO:0000256" key="11">
    <source>
        <dbReference type="ARBA" id="ARBA00023163"/>
    </source>
</evidence>
<evidence type="ECO:0000256" key="7">
    <source>
        <dbReference type="ARBA" id="ARBA00023014"/>
    </source>
</evidence>
<name>A0ABP4CF65_9ACTN</name>
<keyword evidence="7" id="KW-0411">Iron-sulfur</keyword>
<keyword evidence="11" id="KW-0804">Transcription</keyword>
<sequence>MTLSMSEGNPFNPPAGLGEVAGCRFDPELHTGPDLFETESRAEREARVDAAKEVCEECPVWAACLEYALRVRLTHGVWAGYITYELARLRRAVRLASLVEVA</sequence>
<keyword evidence="5" id="KW-0479">Metal-binding</keyword>
<dbReference type="Proteomes" id="UP001500665">
    <property type="component" value="Unassembled WGS sequence"/>
</dbReference>
<proteinExistence type="inferred from homology"/>
<evidence type="ECO:0000259" key="12">
    <source>
        <dbReference type="PROSITE" id="PS51674"/>
    </source>
</evidence>
<protein>
    <recommendedName>
        <fullName evidence="12">4Fe-4S Wbl-type domain-containing protein</fullName>
    </recommendedName>
</protein>
<keyword evidence="4" id="KW-0004">4Fe-4S</keyword>
<evidence type="ECO:0000256" key="8">
    <source>
        <dbReference type="ARBA" id="ARBA00023015"/>
    </source>
</evidence>
<keyword evidence="6" id="KW-0408">Iron</keyword>
<reference evidence="14" key="1">
    <citation type="journal article" date="2019" name="Int. J. Syst. Evol. Microbiol.">
        <title>The Global Catalogue of Microorganisms (GCM) 10K type strain sequencing project: providing services to taxonomists for standard genome sequencing and annotation.</title>
        <authorList>
            <consortium name="The Broad Institute Genomics Platform"/>
            <consortium name="The Broad Institute Genome Sequencing Center for Infectious Disease"/>
            <person name="Wu L."/>
            <person name="Ma J."/>
        </authorList>
    </citation>
    <scope>NUCLEOTIDE SEQUENCE [LARGE SCALE GENOMIC DNA]</scope>
    <source>
        <strain evidence="14">JCM 10696</strain>
    </source>
</reference>
<evidence type="ECO:0000256" key="4">
    <source>
        <dbReference type="ARBA" id="ARBA00022485"/>
    </source>
</evidence>
<dbReference type="EMBL" id="BAAAHH010000050">
    <property type="protein sequence ID" value="GAA0967522.1"/>
    <property type="molecule type" value="Genomic_DNA"/>
</dbReference>
<gene>
    <name evidence="13" type="ORF">GCM10009550_71500</name>
</gene>
<evidence type="ECO:0000256" key="1">
    <source>
        <dbReference type="ARBA" id="ARBA00001966"/>
    </source>
</evidence>
<dbReference type="PROSITE" id="PS51674">
    <property type="entry name" value="4FE4S_WBL"/>
    <property type="match status" value="1"/>
</dbReference>
<evidence type="ECO:0000256" key="9">
    <source>
        <dbReference type="ARBA" id="ARBA00023125"/>
    </source>
</evidence>
<keyword evidence="9" id="KW-0238">DNA-binding</keyword>
<evidence type="ECO:0000256" key="2">
    <source>
        <dbReference type="ARBA" id="ARBA00004496"/>
    </source>
</evidence>
<accession>A0ABP4CF65</accession>
<feature type="domain" description="4Fe-4S Wbl-type" evidence="12">
    <location>
        <begin position="22"/>
        <end position="88"/>
    </location>
</feature>
<comment type="similarity">
    <text evidence="3">Belongs to the WhiB family.</text>
</comment>